<name>A0A0G4PZD2_PENC3</name>
<keyword evidence="2" id="KW-1185">Reference proteome</keyword>
<sequence length="117" mass="13223">MKALKFNDGGKKHGSMVRQIRAREQKDAYNSDKYQFRPCLKEGSGISRTLVYVDAYIWRRTGVADQTHLRGRGYRWFGSIGGSTPFASSHRPPANFRAPPGTIVRVTYIFPLGHGHI</sequence>
<protein>
    <submittedName>
        <fullName evidence="1">Str. FM013</fullName>
    </submittedName>
</protein>
<accession>A0A0G4PZD2</accession>
<evidence type="ECO:0000313" key="1">
    <source>
        <dbReference type="EMBL" id="CRL31537.1"/>
    </source>
</evidence>
<gene>
    <name evidence="1" type="ORF">PCAMFM013_S4Jg000059</name>
</gene>
<proteinExistence type="predicted"/>
<dbReference type="EMBL" id="HG793313">
    <property type="protein sequence ID" value="CRL31537.1"/>
    <property type="molecule type" value="Genomic_DNA"/>
</dbReference>
<reference evidence="1 2" key="1">
    <citation type="journal article" date="2014" name="Nat. Commun.">
        <title>Multiple recent horizontal transfers of a large genomic region in cheese making fungi.</title>
        <authorList>
            <person name="Cheeseman K."/>
            <person name="Ropars J."/>
            <person name="Renault P."/>
            <person name="Dupont J."/>
            <person name="Gouzy J."/>
            <person name="Branca A."/>
            <person name="Abraham A.L."/>
            <person name="Ceppi M."/>
            <person name="Conseiller E."/>
            <person name="Debuchy R."/>
            <person name="Malagnac F."/>
            <person name="Goarin A."/>
            <person name="Silar P."/>
            <person name="Lacoste S."/>
            <person name="Sallet E."/>
            <person name="Bensimon A."/>
            <person name="Giraud T."/>
            <person name="Brygoo Y."/>
        </authorList>
    </citation>
    <scope>NUCLEOTIDE SEQUENCE [LARGE SCALE GENOMIC DNA]</scope>
    <source>
        <strain evidence="2">FM 013</strain>
    </source>
</reference>
<dbReference type="Proteomes" id="UP000053732">
    <property type="component" value="Unassembled WGS sequence"/>
</dbReference>
<dbReference type="AlphaFoldDB" id="A0A0G4PZD2"/>
<evidence type="ECO:0000313" key="2">
    <source>
        <dbReference type="Proteomes" id="UP000053732"/>
    </source>
</evidence>
<organism evidence="1 2">
    <name type="scientific">Penicillium camemberti (strain FM 013)</name>
    <dbReference type="NCBI Taxonomy" id="1429867"/>
    <lineage>
        <taxon>Eukaryota</taxon>
        <taxon>Fungi</taxon>
        <taxon>Dikarya</taxon>
        <taxon>Ascomycota</taxon>
        <taxon>Pezizomycotina</taxon>
        <taxon>Eurotiomycetes</taxon>
        <taxon>Eurotiomycetidae</taxon>
        <taxon>Eurotiales</taxon>
        <taxon>Aspergillaceae</taxon>
        <taxon>Penicillium</taxon>
    </lineage>
</organism>